<evidence type="ECO:0000313" key="11">
    <source>
        <dbReference type="EMBL" id="QJA88972.1"/>
    </source>
</evidence>
<dbReference type="InterPro" id="IPR012340">
    <property type="entry name" value="NA-bd_OB-fold"/>
</dbReference>
<proteinExistence type="predicted"/>
<dbReference type="InterPro" id="IPR050326">
    <property type="entry name" value="NAD_dep_DNA_ligaseB"/>
</dbReference>
<organism evidence="11">
    <name type="scientific">viral metagenome</name>
    <dbReference type="NCBI Taxonomy" id="1070528"/>
    <lineage>
        <taxon>unclassified sequences</taxon>
        <taxon>metagenomes</taxon>
        <taxon>organismal metagenomes</taxon>
    </lineage>
</organism>
<evidence type="ECO:0000256" key="1">
    <source>
        <dbReference type="ARBA" id="ARBA00004328"/>
    </source>
</evidence>
<gene>
    <name evidence="10" type="ORF">MM415A01866_0013</name>
    <name evidence="11" type="ORF">MM415B02635_0011</name>
</gene>
<dbReference type="PANTHER" id="PTHR47810:SF5">
    <property type="entry name" value="LIGASE, PUTATIVE-RELATED"/>
    <property type="match status" value="1"/>
</dbReference>
<evidence type="ECO:0000256" key="7">
    <source>
        <dbReference type="ARBA" id="ARBA00032896"/>
    </source>
</evidence>
<evidence type="ECO:0000313" key="10">
    <source>
        <dbReference type="EMBL" id="QJA75127.1"/>
    </source>
</evidence>
<dbReference type="PROSITE" id="PS00333">
    <property type="entry name" value="DNA_LIGASE_A2"/>
    <property type="match status" value="1"/>
</dbReference>
<evidence type="ECO:0000256" key="5">
    <source>
        <dbReference type="ARBA" id="ARBA00022844"/>
    </source>
</evidence>
<dbReference type="PROSITE" id="PS50160">
    <property type="entry name" value="DNA_LIGASE_A3"/>
    <property type="match status" value="1"/>
</dbReference>
<dbReference type="InterPro" id="IPR016059">
    <property type="entry name" value="DNA_ligase_ATP-dep_CS"/>
</dbReference>
<dbReference type="PANTHER" id="PTHR47810">
    <property type="entry name" value="DNA LIGASE"/>
    <property type="match status" value="1"/>
</dbReference>
<keyword evidence="2 11" id="KW-0436">Ligase</keyword>
<comment type="function">
    <text evidence="8">Very low-fidelity DNA ligase that seals nicks in double-stranded DNA during DNA repair. Together with the viral repair DNA polymerase X, fills the single nucleotide gaps generated by the AP endonuclease. It is not essential for viral replication and recombination. Displays a very low adenylation activity towards DNA with 3'-dideoxy- or 3'-amino-terminated nicks compared to regular nick DNA.</text>
</comment>
<evidence type="ECO:0000256" key="8">
    <source>
        <dbReference type="ARBA" id="ARBA00046002"/>
    </source>
</evidence>
<dbReference type="PROSITE" id="PS00697">
    <property type="entry name" value="DNA_LIGASE_A1"/>
    <property type="match status" value="1"/>
</dbReference>
<keyword evidence="3" id="KW-0235">DNA replication</keyword>
<dbReference type="Pfam" id="PF01068">
    <property type="entry name" value="DNA_ligase_A_M"/>
    <property type="match status" value="1"/>
</dbReference>
<dbReference type="SUPFAM" id="SSF56091">
    <property type="entry name" value="DNA ligase/mRNA capping enzyme, catalytic domain"/>
    <property type="match status" value="1"/>
</dbReference>
<evidence type="ECO:0000256" key="2">
    <source>
        <dbReference type="ARBA" id="ARBA00022598"/>
    </source>
</evidence>
<protein>
    <recommendedName>
        <fullName evidence="7">Polydeoxyribonucleotide synthase [ATP]</fullName>
    </recommendedName>
</protein>
<comment type="subcellular location">
    <subcellularLocation>
        <location evidence="1">Virion</location>
    </subcellularLocation>
</comment>
<dbReference type="EMBL" id="MT142142">
    <property type="protein sequence ID" value="QJA75127.1"/>
    <property type="molecule type" value="Genomic_DNA"/>
</dbReference>
<evidence type="ECO:0000259" key="9">
    <source>
        <dbReference type="PROSITE" id="PS50160"/>
    </source>
</evidence>
<dbReference type="SUPFAM" id="SSF50249">
    <property type="entry name" value="Nucleic acid-binding proteins"/>
    <property type="match status" value="1"/>
</dbReference>
<accession>A0A6M3L571</accession>
<sequence>MRYGIMLCYPLEEKRLLKWGPPYIVQPKLDGDRCRCIIDDEGEVELISSEGHPRNQSVPHIANAIKQMVKDGTLQPDMELDGELYIHEGGYHELIHGIVSRTVNLHPDYKKAQYHIFDIINDSPNIIRVSHLQSISRLFNNPYINIVRTFLEPDIEAVYSGIEEFIKENYEGIIVRRPSGMYERKRSTNIMKFKPRKEDTYTIIGTEEEISIDGMPKNSLGALVLMSGDREEAFKVGTGSYLTRERRVELWKVREALVGKSATIMYQRMSAGRKVPVFPVLINVE</sequence>
<evidence type="ECO:0000256" key="3">
    <source>
        <dbReference type="ARBA" id="ARBA00022705"/>
    </source>
</evidence>
<dbReference type="Gene3D" id="3.30.470.30">
    <property type="entry name" value="DNA ligase/mRNA capping enzyme"/>
    <property type="match status" value="1"/>
</dbReference>
<keyword evidence="6" id="KW-0234">DNA repair</keyword>
<dbReference type="Gene3D" id="2.40.50.140">
    <property type="entry name" value="Nucleic acid-binding proteins"/>
    <property type="match status" value="1"/>
</dbReference>
<keyword evidence="5" id="KW-0946">Virion</keyword>
<feature type="domain" description="ATP-dependent DNA ligase family profile" evidence="9">
    <location>
        <begin position="122"/>
        <end position="229"/>
    </location>
</feature>
<keyword evidence="4" id="KW-0227">DNA damage</keyword>
<dbReference type="GO" id="GO:0006310">
    <property type="term" value="P:DNA recombination"/>
    <property type="evidence" value="ECO:0007669"/>
    <property type="project" value="InterPro"/>
</dbReference>
<reference evidence="11" key="1">
    <citation type="submission" date="2020-03" db="EMBL/GenBank/DDBJ databases">
        <title>The deep terrestrial virosphere.</title>
        <authorList>
            <person name="Holmfeldt K."/>
            <person name="Nilsson E."/>
            <person name="Simone D."/>
            <person name="Lopez-Fernandez M."/>
            <person name="Wu X."/>
            <person name="de Brujin I."/>
            <person name="Lundin D."/>
            <person name="Andersson A."/>
            <person name="Bertilsson S."/>
            <person name="Dopson M."/>
        </authorList>
    </citation>
    <scope>NUCLEOTIDE SEQUENCE</scope>
    <source>
        <strain evidence="10">MM415A01866</strain>
        <strain evidence="11">MM415B02635</strain>
    </source>
</reference>
<dbReference type="AlphaFoldDB" id="A0A6M3L571"/>
<dbReference type="GO" id="GO:0044423">
    <property type="term" value="C:virion component"/>
    <property type="evidence" value="ECO:0007669"/>
    <property type="project" value="UniProtKB-KW"/>
</dbReference>
<name>A0A6M3L571_9ZZZZ</name>
<evidence type="ECO:0000256" key="4">
    <source>
        <dbReference type="ARBA" id="ARBA00022763"/>
    </source>
</evidence>
<dbReference type="GO" id="GO:0006260">
    <property type="term" value="P:DNA replication"/>
    <property type="evidence" value="ECO:0007669"/>
    <property type="project" value="UniProtKB-KW"/>
</dbReference>
<dbReference type="GO" id="GO:0005524">
    <property type="term" value="F:ATP binding"/>
    <property type="evidence" value="ECO:0007669"/>
    <property type="project" value="InterPro"/>
</dbReference>
<dbReference type="GO" id="GO:0006281">
    <property type="term" value="P:DNA repair"/>
    <property type="evidence" value="ECO:0007669"/>
    <property type="project" value="UniProtKB-KW"/>
</dbReference>
<dbReference type="GO" id="GO:0003910">
    <property type="term" value="F:DNA ligase (ATP) activity"/>
    <property type="evidence" value="ECO:0007669"/>
    <property type="project" value="InterPro"/>
</dbReference>
<dbReference type="InterPro" id="IPR012310">
    <property type="entry name" value="DNA_ligase_ATP-dep_cent"/>
</dbReference>
<dbReference type="EMBL" id="MT142815">
    <property type="protein sequence ID" value="QJA88972.1"/>
    <property type="molecule type" value="Genomic_DNA"/>
</dbReference>
<evidence type="ECO:0000256" key="6">
    <source>
        <dbReference type="ARBA" id="ARBA00023204"/>
    </source>
</evidence>